<dbReference type="Gene3D" id="1.20.1080.10">
    <property type="entry name" value="Glycerol uptake facilitator protein"/>
    <property type="match status" value="1"/>
</dbReference>
<feature type="compositionally biased region" description="Polar residues" evidence="5">
    <location>
        <begin position="218"/>
        <end position="227"/>
    </location>
</feature>
<keyword evidence="4" id="KW-0472">Membrane</keyword>
<keyword evidence="7" id="KW-1185">Reference proteome</keyword>
<evidence type="ECO:0000256" key="4">
    <source>
        <dbReference type="ARBA" id="ARBA00023136"/>
    </source>
</evidence>
<protein>
    <submittedName>
        <fullName evidence="6">Uncharacterized protein</fullName>
    </submittedName>
</protein>
<dbReference type="InterPro" id="IPR023271">
    <property type="entry name" value="Aquaporin-like"/>
</dbReference>
<comment type="subcellular location">
    <subcellularLocation>
        <location evidence="1">Membrane</location>
        <topology evidence="1">Multi-pass membrane protein</topology>
    </subcellularLocation>
</comment>
<evidence type="ECO:0000256" key="1">
    <source>
        <dbReference type="ARBA" id="ARBA00004141"/>
    </source>
</evidence>
<evidence type="ECO:0000256" key="5">
    <source>
        <dbReference type="SAM" id="MobiDB-lite"/>
    </source>
</evidence>
<proteinExistence type="predicted"/>
<dbReference type="EMBL" id="DF237503">
    <property type="protein sequence ID" value="GAQ89713.1"/>
    <property type="molecule type" value="Genomic_DNA"/>
</dbReference>
<feature type="region of interest" description="Disordered" evidence="5">
    <location>
        <begin position="26"/>
        <end position="48"/>
    </location>
</feature>
<keyword evidence="3" id="KW-1133">Transmembrane helix</keyword>
<sequence>MATAESYYDSSTRSGAQYMKEGTAKAPYGIDIPPTPGDEPSYFPQKGTNRFAEDKSGPLLAKHRDPQFLTNNPYEVVKAAADLALTKANTPLSSLFVGGFMSGAYLGFGGLIMTVVGSLNMQENVNSTWRFTKLPGLTAILFSKRACLARPLGAGAYPAEALSLEILQRINAGANVCSLNTFKEAMRARNWLSQLPGRTRLFSGAPSSNSSTRAESSTPAPASSGDTGPSVGAGAGGFSDSCSDPPEALRSHFSSFMVT</sequence>
<evidence type="ECO:0000256" key="3">
    <source>
        <dbReference type="ARBA" id="ARBA00022989"/>
    </source>
</evidence>
<dbReference type="GO" id="GO:0016020">
    <property type="term" value="C:membrane"/>
    <property type="evidence" value="ECO:0007669"/>
    <property type="project" value="UniProtKB-SubCell"/>
</dbReference>
<evidence type="ECO:0000313" key="6">
    <source>
        <dbReference type="EMBL" id="GAQ89713.1"/>
    </source>
</evidence>
<evidence type="ECO:0000313" key="7">
    <source>
        <dbReference type="Proteomes" id="UP000054558"/>
    </source>
</evidence>
<reference evidence="6 7" key="1">
    <citation type="journal article" date="2014" name="Nat. Commun.">
        <title>Klebsormidium flaccidum genome reveals primary factors for plant terrestrial adaptation.</title>
        <authorList>
            <person name="Hori K."/>
            <person name="Maruyama F."/>
            <person name="Fujisawa T."/>
            <person name="Togashi T."/>
            <person name="Yamamoto N."/>
            <person name="Seo M."/>
            <person name="Sato S."/>
            <person name="Yamada T."/>
            <person name="Mori H."/>
            <person name="Tajima N."/>
            <person name="Moriyama T."/>
            <person name="Ikeuchi M."/>
            <person name="Watanabe M."/>
            <person name="Wada H."/>
            <person name="Kobayashi K."/>
            <person name="Saito M."/>
            <person name="Masuda T."/>
            <person name="Sasaki-Sekimoto Y."/>
            <person name="Mashiguchi K."/>
            <person name="Awai K."/>
            <person name="Shimojima M."/>
            <person name="Masuda S."/>
            <person name="Iwai M."/>
            <person name="Nobusawa T."/>
            <person name="Narise T."/>
            <person name="Kondo S."/>
            <person name="Saito H."/>
            <person name="Sato R."/>
            <person name="Murakawa M."/>
            <person name="Ihara Y."/>
            <person name="Oshima-Yamada Y."/>
            <person name="Ohtaka K."/>
            <person name="Satoh M."/>
            <person name="Sonobe K."/>
            <person name="Ishii M."/>
            <person name="Ohtani R."/>
            <person name="Kanamori-Sato M."/>
            <person name="Honoki R."/>
            <person name="Miyazaki D."/>
            <person name="Mochizuki H."/>
            <person name="Umetsu J."/>
            <person name="Higashi K."/>
            <person name="Shibata D."/>
            <person name="Kamiya Y."/>
            <person name="Sato N."/>
            <person name="Nakamura Y."/>
            <person name="Tabata S."/>
            <person name="Ida S."/>
            <person name="Kurokawa K."/>
            <person name="Ohta H."/>
        </authorList>
    </citation>
    <scope>NUCLEOTIDE SEQUENCE [LARGE SCALE GENOMIC DNA]</scope>
    <source>
        <strain evidence="6 7">NIES-2285</strain>
    </source>
</reference>
<feature type="compositionally biased region" description="Low complexity" evidence="5">
    <location>
        <begin position="207"/>
        <end position="217"/>
    </location>
</feature>
<name>A0A1Y1IGF7_KLENI</name>
<gene>
    <name evidence="6" type="ORF">KFL_005540080</name>
</gene>
<dbReference type="AlphaFoldDB" id="A0A1Y1IGF7"/>
<dbReference type="Proteomes" id="UP000054558">
    <property type="component" value="Unassembled WGS sequence"/>
</dbReference>
<feature type="region of interest" description="Disordered" evidence="5">
    <location>
        <begin position="202"/>
        <end position="246"/>
    </location>
</feature>
<evidence type="ECO:0000256" key="2">
    <source>
        <dbReference type="ARBA" id="ARBA00022692"/>
    </source>
</evidence>
<keyword evidence="2" id="KW-0812">Transmembrane</keyword>
<organism evidence="6 7">
    <name type="scientific">Klebsormidium nitens</name>
    <name type="common">Green alga</name>
    <name type="synonym">Ulothrix nitens</name>
    <dbReference type="NCBI Taxonomy" id="105231"/>
    <lineage>
        <taxon>Eukaryota</taxon>
        <taxon>Viridiplantae</taxon>
        <taxon>Streptophyta</taxon>
        <taxon>Klebsormidiophyceae</taxon>
        <taxon>Klebsormidiales</taxon>
        <taxon>Klebsormidiaceae</taxon>
        <taxon>Klebsormidium</taxon>
    </lineage>
</organism>
<accession>A0A1Y1IGF7</accession>